<dbReference type="SUPFAM" id="SSF51905">
    <property type="entry name" value="FAD/NAD(P)-binding domain"/>
    <property type="match status" value="1"/>
</dbReference>
<dbReference type="InterPro" id="IPR001613">
    <property type="entry name" value="Flavin_amine_oxidase"/>
</dbReference>
<comment type="cofactor">
    <cofactor evidence="1 6">
        <name>FAD</name>
        <dbReference type="ChEBI" id="CHEBI:57692"/>
    </cofactor>
</comment>
<evidence type="ECO:0000259" key="8">
    <source>
        <dbReference type="Pfam" id="PF01593"/>
    </source>
</evidence>
<feature type="signal peptide" evidence="7">
    <location>
        <begin position="1"/>
        <end position="24"/>
    </location>
</feature>
<keyword evidence="6" id="KW-0472">Membrane</keyword>
<evidence type="ECO:0000313" key="9">
    <source>
        <dbReference type="Proteomes" id="UP000515135"/>
    </source>
</evidence>
<keyword evidence="4 6" id="KW-0560">Oxidoreductase</keyword>
<dbReference type="Gene3D" id="3.50.50.60">
    <property type="entry name" value="FAD/NAD(P)-binding domain"/>
    <property type="match status" value="1"/>
</dbReference>
<feature type="transmembrane region" description="Helical" evidence="6">
    <location>
        <begin position="482"/>
        <end position="504"/>
    </location>
</feature>
<evidence type="ECO:0000256" key="1">
    <source>
        <dbReference type="ARBA" id="ARBA00001974"/>
    </source>
</evidence>
<keyword evidence="2 6" id="KW-0285">Flavoprotein</keyword>
<dbReference type="GO" id="GO:0006598">
    <property type="term" value="P:polyamine catabolic process"/>
    <property type="evidence" value="ECO:0007669"/>
    <property type="project" value="TreeGrafter"/>
</dbReference>
<organism evidence="9 10">
    <name type="scientific">Branchiostoma belcheri</name>
    <name type="common">Amphioxus</name>
    <dbReference type="NCBI Taxonomy" id="7741"/>
    <lineage>
        <taxon>Eukaryota</taxon>
        <taxon>Metazoa</taxon>
        <taxon>Chordata</taxon>
        <taxon>Cephalochordata</taxon>
        <taxon>Leptocardii</taxon>
        <taxon>Amphioxiformes</taxon>
        <taxon>Branchiostomatidae</taxon>
        <taxon>Branchiostoma</taxon>
    </lineage>
</organism>
<dbReference type="Proteomes" id="UP000515135">
    <property type="component" value="Unplaced"/>
</dbReference>
<dbReference type="Pfam" id="PF01593">
    <property type="entry name" value="Amino_oxidase"/>
    <property type="match status" value="1"/>
</dbReference>
<dbReference type="InterPro" id="IPR050281">
    <property type="entry name" value="Flavin_monoamine_oxidase"/>
</dbReference>
<evidence type="ECO:0000256" key="4">
    <source>
        <dbReference type="ARBA" id="ARBA00023002"/>
    </source>
</evidence>
<evidence type="ECO:0000256" key="2">
    <source>
        <dbReference type="ARBA" id="ARBA00022630"/>
    </source>
</evidence>
<name>A0A6P4ZQS9_BRABE</name>
<dbReference type="SUPFAM" id="SSF54373">
    <property type="entry name" value="FAD-linked reductases, C-terminal domain"/>
    <property type="match status" value="1"/>
</dbReference>
<keyword evidence="7" id="KW-0732">Signal</keyword>
<protein>
    <recommendedName>
        <fullName evidence="6">Amine oxidase</fullName>
        <ecNumber evidence="6">1.4.3.-</ecNumber>
    </recommendedName>
</protein>
<dbReference type="PRINTS" id="PR00757">
    <property type="entry name" value="AMINEOXDASEF"/>
</dbReference>
<dbReference type="PANTHER" id="PTHR10742">
    <property type="entry name" value="FLAVIN MONOAMINE OXIDASE"/>
    <property type="match status" value="1"/>
</dbReference>
<proteinExistence type="inferred from homology"/>
<dbReference type="EC" id="1.4.3.-" evidence="6"/>
<keyword evidence="6" id="KW-0812">Transmembrane</keyword>
<evidence type="ECO:0000256" key="7">
    <source>
        <dbReference type="SAM" id="SignalP"/>
    </source>
</evidence>
<comment type="similarity">
    <text evidence="6">Belongs to the flavin monoamine oxidase family.</text>
</comment>
<keyword evidence="9" id="KW-1185">Reference proteome</keyword>
<evidence type="ECO:0000256" key="3">
    <source>
        <dbReference type="ARBA" id="ARBA00022827"/>
    </source>
</evidence>
<dbReference type="PANTHER" id="PTHR10742:SF313">
    <property type="entry name" value="AMINE OXIDASE"/>
    <property type="match status" value="1"/>
</dbReference>
<dbReference type="InterPro" id="IPR002937">
    <property type="entry name" value="Amino_oxidase"/>
</dbReference>
<dbReference type="OrthoDB" id="5046242at2759"/>
<gene>
    <name evidence="10" type="primary">LOC109481121</name>
</gene>
<keyword evidence="6" id="KW-1133">Transmembrane helix</keyword>
<evidence type="ECO:0000256" key="5">
    <source>
        <dbReference type="PIRSR" id="PIRSR601613-1"/>
    </source>
</evidence>
<feature type="chain" id="PRO_5028110766" description="Amine oxidase" evidence="7">
    <location>
        <begin position="25"/>
        <end position="505"/>
    </location>
</feature>
<dbReference type="Gene3D" id="3.90.660.10">
    <property type="match status" value="1"/>
</dbReference>
<feature type="domain" description="Amine oxidase" evidence="8">
    <location>
        <begin position="40"/>
        <end position="461"/>
    </location>
</feature>
<dbReference type="KEGG" id="bbel:109481121"/>
<feature type="binding site" evidence="5">
    <location>
        <position position="244"/>
    </location>
    <ligand>
        <name>FAD</name>
        <dbReference type="ChEBI" id="CHEBI:57692"/>
    </ligand>
</feature>
<reference evidence="10" key="1">
    <citation type="submission" date="2025-08" db="UniProtKB">
        <authorList>
            <consortium name="RefSeq"/>
        </authorList>
    </citation>
    <scope>IDENTIFICATION</scope>
    <source>
        <tissue evidence="10">Gonad</tissue>
    </source>
</reference>
<accession>A0A6P4ZQS9</accession>
<dbReference type="GO" id="GO:0008131">
    <property type="term" value="F:primary methylamine oxidase activity"/>
    <property type="evidence" value="ECO:0007669"/>
    <property type="project" value="UniProtKB-ARBA"/>
</dbReference>
<keyword evidence="3 6" id="KW-0274">FAD</keyword>
<dbReference type="AlphaFoldDB" id="A0A6P4ZQS9"/>
<sequence length="505" mass="56656">MPGYCITMKRILVMMLVAITAVRCKKLTEERKVIIVGAGIAGIAAAKTLHENGVDDFVILEGSDRIGGRMRQVEFGGVKVEIGANWVQGLGNNPIWELAQRYNFSGKISNYDDVIIRNKTGSDVTEQAEGAWERLGTAQESLKALRKKIRENKLPDVSMRVALKLGGWKPKTPIEKAIEYFDYEFEYADPPEVTSLNNTGRNSEDFTDEEYFLTDQRGFGHIVDRLSSEFLSPNDTRRQLNKVVQTVNWTDAGVTITTVDGSTYRGEYGLMTVSVGVLENEVIDFTPDLPSWKVEEIYQFRMGQYCKIFLKFPRKFWDNSEFILYAGSLWPQYAIWQNLEAPGIFPNGTNILLVTAVASEVQRIELQSDEATQQEVMAVLRNMYGNNIPEPESILVPRWLTNPLFFGAYSNWPIHVTARDFQKLAAPVGRLYFGGEATHPRYNGYVQGGYLSGIDQANAILKCMQKGICQSYRPDVSKGTSVAPAVFAVLLLLLLAAILVVYGYI</sequence>
<dbReference type="GeneID" id="109481121"/>
<dbReference type="InterPro" id="IPR036188">
    <property type="entry name" value="FAD/NAD-bd_sf"/>
</dbReference>
<evidence type="ECO:0000256" key="6">
    <source>
        <dbReference type="RuleBase" id="RU362067"/>
    </source>
</evidence>
<evidence type="ECO:0000313" key="10">
    <source>
        <dbReference type="RefSeq" id="XP_019639173.1"/>
    </source>
</evidence>
<dbReference type="RefSeq" id="XP_019639173.1">
    <property type="nucleotide sequence ID" value="XM_019783614.1"/>
</dbReference>